<dbReference type="InterPro" id="IPR012338">
    <property type="entry name" value="Beta-lactam/transpept-like"/>
</dbReference>
<dbReference type="Gene3D" id="3.40.710.10">
    <property type="entry name" value="DD-peptidase/beta-lactamase superfamily"/>
    <property type="match status" value="2"/>
</dbReference>
<feature type="domain" description="Beta-lactamase-related" evidence="2">
    <location>
        <begin position="168"/>
        <end position="567"/>
    </location>
</feature>
<sequence length="589" mass="65774">MSQLFLPNRFSATRPLLSARESPLLLSLRAGARVKQQQQQASDKRSVFIQQQRRYVGGSNAGFSKYRAKSRIWMCGLGVGVALAVGLKYAANSSYDDKVEGAERSHRYSAAVKVSRDLVERIKVGTEVGLLPAGCLTDQRPLCFLLIPFASLQCHLYQFSVVSVCCQAEVGAPGLVVGVSVDGAQVWCEGFGYADLENRVPCSPETVMRIASISKPLTSAAAARLCEEGKLDLDLPVQKYVPEFPQKQFDGQDVTITPRMILSHLSGIRHYEKDAEKVKEDKEKAKRLLKPPVKKKEDEKNSSENKDKSTTEQNTKGKEATQAQKKKEFDHEEYYLKDNFESVTQALDLFKDDPLIFKPGTTFLYSTHAFTLLSAVVERAAGQRFLDVMTNMFRELGMLNTVPDENDPIIYHRSRYYHLNKRGRVVNCPYVDISYKWAGGGFLSTVGDLLLFGNALLYSYQVAHLKDTEGLLPGFLKPKTVVDLWVPVDRTEATWDKDGLYAQGWLVVEKLQKYGQCRKRRHYVSHTGGAVGASSVLLVLPSEEIDQYRGQIPLLPQGVVVTIITNMQSVGLNSTALKIAHEFDKARCQ</sequence>
<organism evidence="3 4">
    <name type="scientific">Lates calcarifer</name>
    <name type="common">Barramundi</name>
    <name type="synonym">Holocentrus calcarifer</name>
    <dbReference type="NCBI Taxonomy" id="8187"/>
    <lineage>
        <taxon>Eukaryota</taxon>
        <taxon>Metazoa</taxon>
        <taxon>Chordata</taxon>
        <taxon>Craniata</taxon>
        <taxon>Vertebrata</taxon>
        <taxon>Euteleostomi</taxon>
        <taxon>Actinopterygii</taxon>
        <taxon>Neopterygii</taxon>
        <taxon>Teleostei</taxon>
        <taxon>Neoteleostei</taxon>
        <taxon>Acanthomorphata</taxon>
        <taxon>Carangaria</taxon>
        <taxon>Carangaria incertae sedis</taxon>
        <taxon>Centropomidae</taxon>
        <taxon>Lates</taxon>
    </lineage>
</organism>
<evidence type="ECO:0000313" key="3">
    <source>
        <dbReference type="Ensembl" id="ENSLCAP00010009556.1"/>
    </source>
</evidence>
<evidence type="ECO:0000313" key="4">
    <source>
        <dbReference type="Proteomes" id="UP000314980"/>
    </source>
</evidence>
<dbReference type="SUPFAM" id="SSF56601">
    <property type="entry name" value="beta-lactamase/transpeptidase-like"/>
    <property type="match status" value="1"/>
</dbReference>
<feature type="compositionally biased region" description="Basic and acidic residues" evidence="1">
    <location>
        <begin position="294"/>
        <end position="326"/>
    </location>
</feature>
<dbReference type="PANTHER" id="PTHR46520:SF1">
    <property type="entry name" value="SERINE BETA-LACTAMASE-LIKE PROTEIN LACTB, MITOCHONDRIAL"/>
    <property type="match status" value="1"/>
</dbReference>
<dbReference type="InterPro" id="IPR052794">
    <property type="entry name" value="Mito_Ser_Protease_LACTB"/>
</dbReference>
<proteinExistence type="predicted"/>
<dbReference type="Pfam" id="PF00144">
    <property type="entry name" value="Beta-lactamase"/>
    <property type="match status" value="1"/>
</dbReference>
<feature type="compositionally biased region" description="Basic and acidic residues" evidence="1">
    <location>
        <begin position="274"/>
        <end position="286"/>
    </location>
</feature>
<reference evidence="3" key="2">
    <citation type="submission" date="2025-08" db="UniProtKB">
        <authorList>
            <consortium name="Ensembl"/>
        </authorList>
    </citation>
    <scope>IDENTIFICATION</scope>
</reference>
<dbReference type="GeneTree" id="ENSGT00390000001062"/>
<reference evidence="3" key="3">
    <citation type="submission" date="2025-09" db="UniProtKB">
        <authorList>
            <consortium name="Ensembl"/>
        </authorList>
    </citation>
    <scope>IDENTIFICATION</scope>
</reference>
<evidence type="ECO:0000256" key="1">
    <source>
        <dbReference type="SAM" id="MobiDB-lite"/>
    </source>
</evidence>
<name>A0A4W6CDZ2_LATCA</name>
<accession>A0A4W6CDZ2</accession>
<dbReference type="InterPro" id="IPR001466">
    <property type="entry name" value="Beta-lactam-related"/>
</dbReference>
<dbReference type="Proteomes" id="UP000314980">
    <property type="component" value="Unassembled WGS sequence"/>
</dbReference>
<evidence type="ECO:0000259" key="2">
    <source>
        <dbReference type="Pfam" id="PF00144"/>
    </source>
</evidence>
<gene>
    <name evidence="3" type="primary">LACTB</name>
    <name evidence="3" type="synonym">lactb</name>
</gene>
<feature type="region of interest" description="Disordered" evidence="1">
    <location>
        <begin position="274"/>
        <end position="326"/>
    </location>
</feature>
<protein>
    <submittedName>
        <fullName evidence="3">Lactamase, beta</fullName>
    </submittedName>
</protein>
<dbReference type="PANTHER" id="PTHR46520">
    <property type="entry name" value="SERINE BETA-LACTAMASE-LIKE PROTEIN LACTB, MITOCHONDRIAL"/>
    <property type="match status" value="1"/>
</dbReference>
<dbReference type="AlphaFoldDB" id="A0A4W6CDZ2"/>
<keyword evidence="4" id="KW-1185">Reference proteome</keyword>
<dbReference type="GO" id="GO:0019216">
    <property type="term" value="P:regulation of lipid metabolic process"/>
    <property type="evidence" value="ECO:0007669"/>
    <property type="project" value="TreeGrafter"/>
</dbReference>
<dbReference type="GO" id="GO:0006508">
    <property type="term" value="P:proteolysis"/>
    <property type="evidence" value="ECO:0007669"/>
    <property type="project" value="TreeGrafter"/>
</dbReference>
<dbReference type="InParanoid" id="A0A4W6CDZ2"/>
<dbReference type="GO" id="GO:0008233">
    <property type="term" value="F:peptidase activity"/>
    <property type="evidence" value="ECO:0007669"/>
    <property type="project" value="TreeGrafter"/>
</dbReference>
<dbReference type="STRING" id="8187.ENSLCAP00010009556"/>
<reference evidence="4" key="1">
    <citation type="submission" date="2015-09" db="EMBL/GenBank/DDBJ databases">
        <authorList>
            <person name="Sai Rama Sridatta P."/>
        </authorList>
    </citation>
    <scope>NUCLEOTIDE SEQUENCE [LARGE SCALE GENOMIC DNA]</scope>
</reference>
<dbReference type="GO" id="GO:0005739">
    <property type="term" value="C:mitochondrion"/>
    <property type="evidence" value="ECO:0007669"/>
    <property type="project" value="TreeGrafter"/>
</dbReference>
<dbReference type="Ensembl" id="ENSLCAT00010009774.1">
    <property type="protein sequence ID" value="ENSLCAP00010009556.1"/>
    <property type="gene ID" value="ENSLCAG00010004599.1"/>
</dbReference>